<dbReference type="GO" id="GO:0004386">
    <property type="term" value="F:helicase activity"/>
    <property type="evidence" value="ECO:0007669"/>
    <property type="project" value="UniProtKB-KW"/>
</dbReference>
<keyword evidence="2" id="KW-0547">Nucleotide-binding</keyword>
<keyword evidence="5" id="KW-1185">Reference proteome</keyword>
<proteinExistence type="predicted"/>
<protein>
    <recommendedName>
        <fullName evidence="3">Helicase ATP-binding domain-containing protein</fullName>
    </recommendedName>
</protein>
<feature type="domain" description="Helicase ATP-binding" evidence="3">
    <location>
        <begin position="421"/>
        <end position="487"/>
    </location>
</feature>
<evidence type="ECO:0000256" key="1">
    <source>
        <dbReference type="ARBA" id="ARBA00022801"/>
    </source>
</evidence>
<dbReference type="VEuPathDB" id="FungiDB:Z519_07233"/>
<dbReference type="InterPro" id="IPR014001">
    <property type="entry name" value="Helicase_ATP-bd"/>
</dbReference>
<accession>A0A0D2I5S5</accession>
<dbReference type="AlphaFoldDB" id="A0A0D2I5S5"/>
<organism evidence="4 5">
    <name type="scientific">Cladophialophora bantiana (strain ATCC 10958 / CBS 173.52 / CDC B-1940 / NIH 8579)</name>
    <name type="common">Xylohypha bantiana</name>
    <dbReference type="NCBI Taxonomy" id="1442370"/>
    <lineage>
        <taxon>Eukaryota</taxon>
        <taxon>Fungi</taxon>
        <taxon>Dikarya</taxon>
        <taxon>Ascomycota</taxon>
        <taxon>Pezizomycotina</taxon>
        <taxon>Eurotiomycetes</taxon>
        <taxon>Chaetothyriomycetidae</taxon>
        <taxon>Chaetothyriales</taxon>
        <taxon>Herpotrichiellaceae</taxon>
        <taxon>Cladophialophora</taxon>
    </lineage>
</organism>
<dbReference type="GO" id="GO:0003676">
    <property type="term" value="F:nucleic acid binding"/>
    <property type="evidence" value="ECO:0007669"/>
    <property type="project" value="InterPro"/>
</dbReference>
<dbReference type="PANTHER" id="PTHR44533:SF4">
    <property type="entry name" value="DEAD_H RNA HELICASE, PUTATIVE-RELATED"/>
    <property type="match status" value="1"/>
</dbReference>
<dbReference type="GO" id="GO:0016787">
    <property type="term" value="F:hydrolase activity"/>
    <property type="evidence" value="ECO:0007669"/>
    <property type="project" value="UniProtKB-KW"/>
</dbReference>
<keyword evidence="1" id="KW-0378">Hydrolase</keyword>
<dbReference type="Pfam" id="PF00270">
    <property type="entry name" value="DEAD"/>
    <property type="match status" value="1"/>
</dbReference>
<dbReference type="OrthoDB" id="2320933at2759"/>
<name>A0A0D2I5S5_CLAB1</name>
<dbReference type="GO" id="GO:0005737">
    <property type="term" value="C:cytoplasm"/>
    <property type="evidence" value="ECO:0007669"/>
    <property type="project" value="TreeGrafter"/>
</dbReference>
<evidence type="ECO:0000259" key="3">
    <source>
        <dbReference type="PROSITE" id="PS51192"/>
    </source>
</evidence>
<gene>
    <name evidence="4" type="ORF">Z519_07233</name>
</gene>
<evidence type="ECO:0000313" key="5">
    <source>
        <dbReference type="Proteomes" id="UP000053789"/>
    </source>
</evidence>
<dbReference type="RefSeq" id="XP_016618918.1">
    <property type="nucleotide sequence ID" value="XM_016764968.1"/>
</dbReference>
<dbReference type="Proteomes" id="UP000053789">
    <property type="component" value="Unassembled WGS sequence"/>
</dbReference>
<dbReference type="Gene3D" id="3.40.50.300">
    <property type="entry name" value="P-loop containing nucleotide triphosphate hydrolases"/>
    <property type="match status" value="1"/>
</dbReference>
<dbReference type="SUPFAM" id="SSF52540">
    <property type="entry name" value="P-loop containing nucleoside triphosphate hydrolases"/>
    <property type="match status" value="1"/>
</dbReference>
<evidence type="ECO:0000256" key="2">
    <source>
        <dbReference type="ARBA" id="ARBA00022806"/>
    </source>
</evidence>
<keyword evidence="2" id="KW-0347">Helicase</keyword>
<sequence length="487" mass="55073">MRFLTDFVNTARDILVSGPWRESVLLLKRPCDLADLLDGRLFLNTVSELQEPGAQHALGPSLLSSFRALTSLLDDTCSVNLQFELEIQKTRPQVTITTQNARFNTKPRTCRIKESNMSTNGYEISTISNPVFNAHLSPIQQAIDVSVSDEATSRIFKELSHWHNHRHPIDNKAVIGMTEWQKARANWCNQLFMTETRNYAASLTNAVRGLLEPETVIVTSSRSRVQKEEVDSVGTNGVSIKSKAQKTPARAGKNQSLKPMIEVWNSKRTEFAKKRHLTSRVVMVKNYLNRLTTKKRVAVEAEVSSYLLSVLVEMWTKHCTSEDRDRAMPIMGLVWNQMLHIKKLDQGITVEIATCIANTVEPFRLPALESIPVKEQRSPYFKFVELRSKNAGLDIQPSPLEFQFVHAGPFFDRDVGSRDVLDQIDRKNSVFVVAPTSAGKTFISFYAMKQVLEEEEDDEVLVYVAPTKALVNQIAAEVQARFSKSFK</sequence>
<dbReference type="PANTHER" id="PTHR44533">
    <property type="entry name" value="DEAD/H RNA HELICASE, PUTATIVE-RELATED"/>
    <property type="match status" value="1"/>
</dbReference>
<dbReference type="InterPro" id="IPR052431">
    <property type="entry name" value="SKI2_subfamily_helicases"/>
</dbReference>
<dbReference type="InterPro" id="IPR011545">
    <property type="entry name" value="DEAD/DEAH_box_helicase_dom"/>
</dbReference>
<dbReference type="HOGENOM" id="CLU_560194_0_0_1"/>
<reference evidence="4" key="1">
    <citation type="submission" date="2015-01" db="EMBL/GenBank/DDBJ databases">
        <title>The Genome Sequence of Cladophialophora bantiana CBS 173.52.</title>
        <authorList>
            <consortium name="The Broad Institute Genomics Platform"/>
            <person name="Cuomo C."/>
            <person name="de Hoog S."/>
            <person name="Gorbushina A."/>
            <person name="Stielow B."/>
            <person name="Teixiera M."/>
            <person name="Abouelleil A."/>
            <person name="Chapman S.B."/>
            <person name="Priest M."/>
            <person name="Young S.K."/>
            <person name="Wortman J."/>
            <person name="Nusbaum C."/>
            <person name="Birren B."/>
        </authorList>
    </citation>
    <scope>NUCLEOTIDE SEQUENCE [LARGE SCALE GENOMIC DNA]</scope>
    <source>
        <strain evidence="4">CBS 173.52</strain>
    </source>
</reference>
<dbReference type="PROSITE" id="PS51192">
    <property type="entry name" value="HELICASE_ATP_BIND_1"/>
    <property type="match status" value="1"/>
</dbReference>
<dbReference type="EMBL" id="KN846989">
    <property type="protein sequence ID" value="KIW92249.1"/>
    <property type="molecule type" value="Genomic_DNA"/>
</dbReference>
<evidence type="ECO:0000313" key="4">
    <source>
        <dbReference type="EMBL" id="KIW92249.1"/>
    </source>
</evidence>
<dbReference type="GeneID" id="27700161"/>
<dbReference type="InterPro" id="IPR027417">
    <property type="entry name" value="P-loop_NTPase"/>
</dbReference>
<keyword evidence="2" id="KW-0067">ATP-binding</keyword>
<dbReference type="GO" id="GO:0005524">
    <property type="term" value="F:ATP binding"/>
    <property type="evidence" value="ECO:0007669"/>
    <property type="project" value="InterPro"/>
</dbReference>